<proteinExistence type="predicted"/>
<dbReference type="Proteomes" id="UP000267164">
    <property type="component" value="Chromosome"/>
</dbReference>
<feature type="compositionally biased region" description="Low complexity" evidence="1">
    <location>
        <begin position="1"/>
        <end position="17"/>
    </location>
</feature>
<dbReference type="EMBL" id="CP032568">
    <property type="protein sequence ID" value="AYF78328.1"/>
    <property type="molecule type" value="Genomic_DNA"/>
</dbReference>
<evidence type="ECO:0000313" key="2">
    <source>
        <dbReference type="EMBL" id="AYF78328.1"/>
    </source>
</evidence>
<dbReference type="KEGG" id="nyu:D7D52_35920"/>
<dbReference type="RefSeq" id="WP_120743411.1">
    <property type="nucleotide sequence ID" value="NZ_CP032568.1"/>
</dbReference>
<sequence length="128" mass="13398">MSDLFGGLPAFAGGATPDPEPPAPTPGLGPVVPPTLAEDYEEPWTRGDIRAPADMPLARPGQATTLWGAPERAAALWGPIEAADPVIGADDTALGTARIETHTTEFEIEMHSTSEHSTSLTFTIKARP</sequence>
<accession>A0A386ZLL7</accession>
<name>A0A386ZLL7_9NOCA</name>
<evidence type="ECO:0000256" key="1">
    <source>
        <dbReference type="SAM" id="MobiDB-lite"/>
    </source>
</evidence>
<organism evidence="2 3">
    <name type="scientific">Nocardia yunnanensis</name>
    <dbReference type="NCBI Taxonomy" id="2382165"/>
    <lineage>
        <taxon>Bacteria</taxon>
        <taxon>Bacillati</taxon>
        <taxon>Actinomycetota</taxon>
        <taxon>Actinomycetes</taxon>
        <taxon>Mycobacteriales</taxon>
        <taxon>Nocardiaceae</taxon>
        <taxon>Nocardia</taxon>
    </lineage>
</organism>
<keyword evidence="3" id="KW-1185">Reference proteome</keyword>
<evidence type="ECO:0000313" key="3">
    <source>
        <dbReference type="Proteomes" id="UP000267164"/>
    </source>
</evidence>
<gene>
    <name evidence="2" type="ORF">D7D52_35920</name>
</gene>
<feature type="compositionally biased region" description="Pro residues" evidence="1">
    <location>
        <begin position="18"/>
        <end position="33"/>
    </location>
</feature>
<dbReference type="AlphaFoldDB" id="A0A386ZLL7"/>
<feature type="region of interest" description="Disordered" evidence="1">
    <location>
        <begin position="1"/>
        <end position="36"/>
    </location>
</feature>
<reference evidence="2 3" key="1">
    <citation type="submission" date="2018-09" db="EMBL/GenBank/DDBJ databases">
        <title>Nocardia yunnanensis sp. nov., an actinomycete isolated from a soil sample.</title>
        <authorList>
            <person name="Zhang J."/>
        </authorList>
    </citation>
    <scope>NUCLEOTIDE SEQUENCE [LARGE SCALE GENOMIC DNA]</scope>
    <source>
        <strain evidence="2 3">CFHS0054</strain>
    </source>
</reference>
<protein>
    <submittedName>
        <fullName evidence="2">Uncharacterized protein</fullName>
    </submittedName>
</protein>